<dbReference type="InterPro" id="IPR005625">
    <property type="entry name" value="PepSY-ass_TM"/>
</dbReference>
<feature type="transmembrane region" description="Helical" evidence="1">
    <location>
        <begin position="132"/>
        <end position="158"/>
    </location>
</feature>
<reference evidence="2 3" key="1">
    <citation type="submission" date="2020-08" db="EMBL/GenBank/DDBJ databases">
        <title>Draft genome sequence of Parasphingopyxis sp. GrpM-11.</title>
        <authorList>
            <person name="Oh J."/>
            <person name="Roh D.-H."/>
        </authorList>
    </citation>
    <scope>NUCLEOTIDE SEQUENCE [LARGE SCALE GENOMIC DNA]</scope>
    <source>
        <strain evidence="2 3">GrpM-11</strain>
    </source>
</reference>
<dbReference type="PANTHER" id="PTHR34219">
    <property type="entry name" value="IRON-REGULATED INNER MEMBRANE PROTEIN-RELATED"/>
    <property type="match status" value="1"/>
</dbReference>
<keyword evidence="3" id="KW-1185">Reference proteome</keyword>
<keyword evidence="1" id="KW-0472">Membrane</keyword>
<dbReference type="PANTHER" id="PTHR34219:SF8">
    <property type="entry name" value="PEPSY DOMAIN-CONTAINING PROTEIN"/>
    <property type="match status" value="1"/>
</dbReference>
<dbReference type="RefSeq" id="WP_185801597.1">
    <property type="nucleotide sequence ID" value="NZ_JACJVJ010000002.1"/>
</dbReference>
<feature type="transmembrane region" description="Helical" evidence="1">
    <location>
        <begin position="371"/>
        <end position="396"/>
    </location>
</feature>
<dbReference type="EMBL" id="JACJVJ010000002">
    <property type="protein sequence ID" value="MBC2778333.1"/>
    <property type="molecule type" value="Genomic_DNA"/>
</dbReference>
<dbReference type="Proteomes" id="UP000564378">
    <property type="component" value="Unassembled WGS sequence"/>
</dbReference>
<comment type="caution">
    <text evidence="2">The sequence shown here is derived from an EMBL/GenBank/DDBJ whole genome shotgun (WGS) entry which is preliminary data.</text>
</comment>
<dbReference type="Pfam" id="PF03929">
    <property type="entry name" value="PepSY_TM"/>
    <property type="match status" value="1"/>
</dbReference>
<keyword evidence="1" id="KW-1133">Transmembrane helix</keyword>
<organism evidence="2 3">
    <name type="scientific">Parasphingopyxis marina</name>
    <dbReference type="NCBI Taxonomy" id="2761622"/>
    <lineage>
        <taxon>Bacteria</taxon>
        <taxon>Pseudomonadati</taxon>
        <taxon>Pseudomonadota</taxon>
        <taxon>Alphaproteobacteria</taxon>
        <taxon>Sphingomonadales</taxon>
        <taxon>Sphingomonadaceae</taxon>
        <taxon>Parasphingopyxis</taxon>
    </lineage>
</organism>
<feature type="transmembrane region" description="Helical" evidence="1">
    <location>
        <begin position="322"/>
        <end position="343"/>
    </location>
</feature>
<name>A0A842I0W9_9SPHN</name>
<protein>
    <submittedName>
        <fullName evidence="2">PepSY domain-containing protein</fullName>
    </submittedName>
</protein>
<evidence type="ECO:0000256" key="1">
    <source>
        <dbReference type="SAM" id="Phobius"/>
    </source>
</evidence>
<evidence type="ECO:0000313" key="3">
    <source>
        <dbReference type="Proteomes" id="UP000564378"/>
    </source>
</evidence>
<dbReference type="AlphaFoldDB" id="A0A842I0W9"/>
<gene>
    <name evidence="2" type="ORF">H6P80_11960</name>
</gene>
<sequence>MWFRIHSFIGLGLSLVFAFVFLTGTLAVFSSEIDWLLTPESRVAPSSVSGETNWAAVARSAADYEPDLAFDLIEAPVSPIFAAEVYMTRPDGGLRVLYVHPETGAVQGEGAMLSAKALLRQAHRNWLLPDRIGIPLVTLTSLFLLGSLISAMIVYKRWWRGFLAWPRRGRGSRAFWGDLHRFVGAWSLAFGFVFALTGAWYLVEQLAAPAPAFETPFVDDVKLTNREVARALPEALALARRDYPELSVRQIGWPGPAGSALGFYGQDGTLLVRPRANAIFVDIFGNKVAGRHSGSDASAHQRISEAADPVHMGNFAGYWSKTLWFLAGALLTLVAMSGAVIYAKRAAAGGRAASADAPRGRWGWLSLRKGIGLSLFMLAMLLIAAGLQLPGLIALMR</sequence>
<keyword evidence="1" id="KW-0812">Transmembrane</keyword>
<evidence type="ECO:0000313" key="2">
    <source>
        <dbReference type="EMBL" id="MBC2778333.1"/>
    </source>
</evidence>
<accession>A0A842I0W9</accession>
<proteinExistence type="predicted"/>
<feature type="transmembrane region" description="Helical" evidence="1">
    <location>
        <begin position="179"/>
        <end position="203"/>
    </location>
</feature>